<sequence>MMIMSSSLLGLLSVFGFVAALPQASVTLPEFIPTTSGQNPTAVVGTEWAQPIGTASDGSATTFIVENVFTETGLVGTGVLTTVTTTGIETVAVSASGWEQDNFFSTITGTILPGGVHCFFTASSSGECDKVQVADDGTTATMTLTGDLYGYCSAILDSFGPSSPAASTSSTPNAASALRSGFDGIVSVIVVSVVGGITLGVGILFI</sequence>
<feature type="chain" id="PRO_5040327546" evidence="2">
    <location>
        <begin position="21"/>
        <end position="206"/>
    </location>
</feature>
<evidence type="ECO:0000313" key="4">
    <source>
        <dbReference type="Proteomes" id="UP000772434"/>
    </source>
</evidence>
<keyword evidence="2" id="KW-0732">Signal</keyword>
<keyword evidence="4" id="KW-1185">Reference proteome</keyword>
<protein>
    <submittedName>
        <fullName evidence="3">Uncharacterized protein</fullName>
    </submittedName>
</protein>
<dbReference type="OrthoDB" id="2962003at2759"/>
<keyword evidence="1" id="KW-0472">Membrane</keyword>
<dbReference type="Proteomes" id="UP000772434">
    <property type="component" value="Unassembled WGS sequence"/>
</dbReference>
<feature type="transmembrane region" description="Helical" evidence="1">
    <location>
        <begin position="185"/>
        <end position="205"/>
    </location>
</feature>
<feature type="signal peptide" evidence="2">
    <location>
        <begin position="1"/>
        <end position="20"/>
    </location>
</feature>
<evidence type="ECO:0000256" key="1">
    <source>
        <dbReference type="SAM" id="Phobius"/>
    </source>
</evidence>
<gene>
    <name evidence="3" type="ORF">BDP27DRAFT_1316882</name>
</gene>
<evidence type="ECO:0000256" key="2">
    <source>
        <dbReference type="SAM" id="SignalP"/>
    </source>
</evidence>
<keyword evidence="1" id="KW-0812">Transmembrane</keyword>
<name>A0A9P5Q435_9AGAR</name>
<comment type="caution">
    <text evidence="3">The sequence shown here is derived from an EMBL/GenBank/DDBJ whole genome shotgun (WGS) entry which is preliminary data.</text>
</comment>
<organism evidence="3 4">
    <name type="scientific">Rhodocollybia butyracea</name>
    <dbReference type="NCBI Taxonomy" id="206335"/>
    <lineage>
        <taxon>Eukaryota</taxon>
        <taxon>Fungi</taxon>
        <taxon>Dikarya</taxon>
        <taxon>Basidiomycota</taxon>
        <taxon>Agaricomycotina</taxon>
        <taxon>Agaricomycetes</taxon>
        <taxon>Agaricomycetidae</taxon>
        <taxon>Agaricales</taxon>
        <taxon>Marasmiineae</taxon>
        <taxon>Omphalotaceae</taxon>
        <taxon>Rhodocollybia</taxon>
    </lineage>
</organism>
<dbReference type="EMBL" id="JADNRY010000013">
    <property type="protein sequence ID" value="KAF9074323.1"/>
    <property type="molecule type" value="Genomic_DNA"/>
</dbReference>
<proteinExistence type="predicted"/>
<accession>A0A9P5Q435</accession>
<reference evidence="3" key="1">
    <citation type="submission" date="2020-11" db="EMBL/GenBank/DDBJ databases">
        <authorList>
            <consortium name="DOE Joint Genome Institute"/>
            <person name="Ahrendt S."/>
            <person name="Riley R."/>
            <person name="Andreopoulos W."/>
            <person name="Labutti K."/>
            <person name="Pangilinan J."/>
            <person name="Ruiz-Duenas F.J."/>
            <person name="Barrasa J.M."/>
            <person name="Sanchez-Garcia M."/>
            <person name="Camarero S."/>
            <person name="Miyauchi S."/>
            <person name="Serrano A."/>
            <person name="Linde D."/>
            <person name="Babiker R."/>
            <person name="Drula E."/>
            <person name="Ayuso-Fernandez I."/>
            <person name="Pacheco R."/>
            <person name="Padilla G."/>
            <person name="Ferreira P."/>
            <person name="Barriuso J."/>
            <person name="Kellner H."/>
            <person name="Castanera R."/>
            <person name="Alfaro M."/>
            <person name="Ramirez L."/>
            <person name="Pisabarro A.G."/>
            <person name="Kuo A."/>
            <person name="Tritt A."/>
            <person name="Lipzen A."/>
            <person name="He G."/>
            <person name="Yan M."/>
            <person name="Ng V."/>
            <person name="Cullen D."/>
            <person name="Martin F."/>
            <person name="Rosso M.-N."/>
            <person name="Henrissat B."/>
            <person name="Hibbett D."/>
            <person name="Martinez A.T."/>
            <person name="Grigoriev I.V."/>
        </authorList>
    </citation>
    <scope>NUCLEOTIDE SEQUENCE</scope>
    <source>
        <strain evidence="3">AH 40177</strain>
    </source>
</reference>
<keyword evidence="1" id="KW-1133">Transmembrane helix</keyword>
<evidence type="ECO:0000313" key="3">
    <source>
        <dbReference type="EMBL" id="KAF9074323.1"/>
    </source>
</evidence>
<dbReference type="AlphaFoldDB" id="A0A9P5Q435"/>